<evidence type="ECO:0000256" key="3">
    <source>
        <dbReference type="ARBA" id="ARBA00023163"/>
    </source>
</evidence>
<evidence type="ECO:0000256" key="2">
    <source>
        <dbReference type="ARBA" id="ARBA00023125"/>
    </source>
</evidence>
<keyword evidence="3" id="KW-0804">Transcription</keyword>
<dbReference type="PANTHER" id="PTHR33204:SF18">
    <property type="entry name" value="TRANSCRIPTIONAL REGULATORY PROTEIN"/>
    <property type="match status" value="1"/>
</dbReference>
<dbReference type="Proteomes" id="UP000326287">
    <property type="component" value="Chromosome"/>
</dbReference>
<dbReference type="KEGG" id="halc:EY643_08105"/>
<reference evidence="6 7" key="1">
    <citation type="submission" date="2019-02" db="EMBL/GenBank/DDBJ databases">
        <authorList>
            <person name="Li S.-H."/>
        </authorList>
    </citation>
    <scope>NUCLEOTIDE SEQUENCE [LARGE SCALE GENOMIC DNA]</scope>
    <source>
        <strain evidence="6 7">IMCC14385</strain>
    </source>
</reference>
<dbReference type="GO" id="GO:0003677">
    <property type="term" value="F:DNA binding"/>
    <property type="evidence" value="ECO:0007669"/>
    <property type="project" value="UniProtKB-KW"/>
</dbReference>
<keyword evidence="7" id="KW-1185">Reference proteome</keyword>
<dbReference type="RefSeq" id="WP_152661722.1">
    <property type="nucleotide sequence ID" value="NZ_CP036422.1"/>
</dbReference>
<name>A0A5P9NJ75_9GAMM</name>
<dbReference type="InterPro" id="IPR036390">
    <property type="entry name" value="WH_DNA-bd_sf"/>
</dbReference>
<evidence type="ECO:0000256" key="1">
    <source>
        <dbReference type="ARBA" id="ARBA00023015"/>
    </source>
</evidence>
<dbReference type="OrthoDB" id="9807069at2"/>
<keyword evidence="2" id="KW-0238">DNA-binding</keyword>
<evidence type="ECO:0000259" key="5">
    <source>
        <dbReference type="PROSITE" id="PS51118"/>
    </source>
</evidence>
<keyword evidence="1" id="KW-0805">Transcription regulation</keyword>
<dbReference type="PANTHER" id="PTHR33204">
    <property type="entry name" value="TRANSCRIPTIONAL REGULATOR, MARR FAMILY"/>
    <property type="match status" value="1"/>
</dbReference>
<dbReference type="SUPFAM" id="SSF46785">
    <property type="entry name" value="Winged helix' DNA-binding domain"/>
    <property type="match status" value="1"/>
</dbReference>
<proteinExistence type="predicted"/>
<accession>A0A5P9NJ75</accession>
<dbReference type="Gene3D" id="1.10.10.10">
    <property type="entry name" value="Winged helix-like DNA-binding domain superfamily/Winged helix DNA-binding domain"/>
    <property type="match status" value="1"/>
</dbReference>
<dbReference type="InterPro" id="IPR002577">
    <property type="entry name" value="HTH_HxlR"/>
</dbReference>
<sequence>MKYKTFDHMNCSLAQTLNIIGERWTLLILRDAFFGARRFNQFERNLGISKNILSARLAMLVDEGILERREPAAGGHTEYALTEQGLDLQPVLLSMTHWGDKYRANPKGERITFVDRDQQRPIQRMSVRSEDGRVLTPKEIKATVGSGLDGPGLDGPGLSKSG</sequence>
<gene>
    <name evidence="6" type="ORF">EY643_08105</name>
</gene>
<feature type="domain" description="HTH hxlR-type" evidence="5">
    <location>
        <begin position="11"/>
        <end position="107"/>
    </location>
</feature>
<organism evidence="6 7">
    <name type="scientific">Halioglobus maricola</name>
    <dbReference type="NCBI Taxonomy" id="2601894"/>
    <lineage>
        <taxon>Bacteria</taxon>
        <taxon>Pseudomonadati</taxon>
        <taxon>Pseudomonadota</taxon>
        <taxon>Gammaproteobacteria</taxon>
        <taxon>Cellvibrionales</taxon>
        <taxon>Halieaceae</taxon>
        <taxon>Halioglobus</taxon>
    </lineage>
</organism>
<dbReference type="InterPro" id="IPR036388">
    <property type="entry name" value="WH-like_DNA-bd_sf"/>
</dbReference>
<dbReference type="AlphaFoldDB" id="A0A5P9NJ75"/>
<dbReference type="Pfam" id="PF01638">
    <property type="entry name" value="HxlR"/>
    <property type="match status" value="1"/>
</dbReference>
<evidence type="ECO:0000313" key="7">
    <source>
        <dbReference type="Proteomes" id="UP000326287"/>
    </source>
</evidence>
<evidence type="ECO:0000313" key="6">
    <source>
        <dbReference type="EMBL" id="QFU75615.1"/>
    </source>
</evidence>
<protein>
    <submittedName>
        <fullName evidence="6">Transcriptional regulator</fullName>
    </submittedName>
</protein>
<evidence type="ECO:0000256" key="4">
    <source>
        <dbReference type="SAM" id="MobiDB-lite"/>
    </source>
</evidence>
<dbReference type="EMBL" id="CP036422">
    <property type="protein sequence ID" value="QFU75615.1"/>
    <property type="molecule type" value="Genomic_DNA"/>
</dbReference>
<dbReference type="PROSITE" id="PS51118">
    <property type="entry name" value="HTH_HXLR"/>
    <property type="match status" value="1"/>
</dbReference>
<feature type="region of interest" description="Disordered" evidence="4">
    <location>
        <begin position="124"/>
        <end position="162"/>
    </location>
</feature>
<feature type="compositionally biased region" description="Basic and acidic residues" evidence="4">
    <location>
        <begin position="127"/>
        <end position="141"/>
    </location>
</feature>